<evidence type="ECO:0000256" key="2">
    <source>
        <dbReference type="ARBA" id="ARBA00022692"/>
    </source>
</evidence>
<reference evidence="7 8" key="1">
    <citation type="submission" date="2018-12" db="EMBL/GenBank/DDBJ databases">
        <title>Draft genome sequence of Xylaria grammica IHI A82.</title>
        <authorList>
            <person name="Buettner E."/>
            <person name="Kellner H."/>
        </authorList>
    </citation>
    <scope>NUCLEOTIDE SEQUENCE [LARGE SCALE GENOMIC DNA]</scope>
    <source>
        <strain evidence="7 8">IHI A82</strain>
    </source>
</reference>
<feature type="transmembrane region" description="Helical" evidence="6">
    <location>
        <begin position="183"/>
        <end position="205"/>
    </location>
</feature>
<dbReference type="GO" id="GO:0016020">
    <property type="term" value="C:membrane"/>
    <property type="evidence" value="ECO:0007669"/>
    <property type="project" value="UniProtKB-SubCell"/>
</dbReference>
<name>A0A439D2K7_9PEZI</name>
<comment type="subcellular location">
    <subcellularLocation>
        <location evidence="1">Membrane</location>
        <topology evidence="1">Multi-pass membrane protein</topology>
    </subcellularLocation>
</comment>
<evidence type="ECO:0000256" key="4">
    <source>
        <dbReference type="ARBA" id="ARBA00023136"/>
    </source>
</evidence>
<feature type="region of interest" description="Disordered" evidence="5">
    <location>
        <begin position="235"/>
        <end position="254"/>
    </location>
</feature>
<sequence length="485" mass="52516">MSHSASLHAEIEPLLSLEEPDTTQPTPRYSCYDCSPEVRFVRSPASALPLSFISALALAATAATQIYAYAALLCRDPSHCDDGERRKFSASVAIATTIANGFAPFTLSTFEALVKRNSRTSLAIWLFIRSMSVGALVLGVFIGHVGIVMSSQVFEGFASDNVLHFNLNTLHAREVDTKKVSRLIGSSLALYMIGISISPSISSLLHSFTDSFILAYGLFISATIYLFLVVKIPSSSNPDGQASCVSESRDTDDENPRFSLRTAISFPLAPFAFVLQDCRAFSIALVLFLYNTAQSYTFSAIMVHTSTRFGFSSRENGILLTIVHLAASLYLLCALFVTPRLAAFRPRGRVSSPLPPGAEDIRLRELNSILALASLMIQACALLWFGIIQEAWQVYLASALLAVGLAFPSFLKIEFASRFDVSQRPRALASLAAMEMSGSFVAPVTLGGIQTLWPGNGIFLAASGLAFLAGGILFTEIISNRRTIR</sequence>
<feature type="transmembrane region" description="Helical" evidence="6">
    <location>
        <begin position="427"/>
        <end position="446"/>
    </location>
</feature>
<dbReference type="EMBL" id="RYZI01000188">
    <property type="protein sequence ID" value="RWA08682.1"/>
    <property type="molecule type" value="Genomic_DNA"/>
</dbReference>
<dbReference type="PANTHER" id="PTHR23507">
    <property type="entry name" value="ZGC:174356"/>
    <property type="match status" value="1"/>
</dbReference>
<dbReference type="InterPro" id="IPR036259">
    <property type="entry name" value="MFS_trans_sf"/>
</dbReference>
<feature type="transmembrane region" description="Helical" evidence="6">
    <location>
        <begin position="122"/>
        <end position="147"/>
    </location>
</feature>
<keyword evidence="4 6" id="KW-0472">Membrane</keyword>
<feature type="transmembrane region" description="Helical" evidence="6">
    <location>
        <begin position="394"/>
        <end position="415"/>
    </location>
</feature>
<evidence type="ECO:0000256" key="6">
    <source>
        <dbReference type="SAM" id="Phobius"/>
    </source>
</evidence>
<protein>
    <recommendedName>
        <fullName evidence="9">Major facilitator superfamily (MFS) profile domain-containing protein</fullName>
    </recommendedName>
</protein>
<dbReference type="Gene3D" id="1.20.1250.20">
    <property type="entry name" value="MFS general substrate transporter like domains"/>
    <property type="match status" value="1"/>
</dbReference>
<evidence type="ECO:0000313" key="8">
    <source>
        <dbReference type="Proteomes" id="UP000286045"/>
    </source>
</evidence>
<dbReference type="GO" id="GO:0022857">
    <property type="term" value="F:transmembrane transporter activity"/>
    <property type="evidence" value="ECO:0007669"/>
    <property type="project" value="TreeGrafter"/>
</dbReference>
<keyword evidence="8" id="KW-1185">Reference proteome</keyword>
<evidence type="ECO:0000313" key="7">
    <source>
        <dbReference type="EMBL" id="RWA08682.1"/>
    </source>
</evidence>
<keyword evidence="2 6" id="KW-0812">Transmembrane</keyword>
<feature type="transmembrane region" description="Helical" evidence="6">
    <location>
        <begin position="317"/>
        <end position="337"/>
    </location>
</feature>
<keyword evidence="3 6" id="KW-1133">Transmembrane helix</keyword>
<feature type="transmembrane region" description="Helical" evidence="6">
    <location>
        <begin position="88"/>
        <end position="110"/>
    </location>
</feature>
<feature type="compositionally biased region" description="Polar residues" evidence="5">
    <location>
        <begin position="235"/>
        <end position="246"/>
    </location>
</feature>
<dbReference type="Proteomes" id="UP000286045">
    <property type="component" value="Unassembled WGS sequence"/>
</dbReference>
<feature type="transmembrane region" description="Helical" evidence="6">
    <location>
        <begin position="258"/>
        <end position="275"/>
    </location>
</feature>
<accession>A0A439D2K7</accession>
<evidence type="ECO:0000256" key="1">
    <source>
        <dbReference type="ARBA" id="ARBA00004141"/>
    </source>
</evidence>
<feature type="transmembrane region" description="Helical" evidence="6">
    <location>
        <begin position="47"/>
        <end position="68"/>
    </location>
</feature>
<feature type="transmembrane region" description="Helical" evidence="6">
    <location>
        <begin position="369"/>
        <end position="388"/>
    </location>
</feature>
<organism evidence="7 8">
    <name type="scientific">Xylaria grammica</name>
    <dbReference type="NCBI Taxonomy" id="363999"/>
    <lineage>
        <taxon>Eukaryota</taxon>
        <taxon>Fungi</taxon>
        <taxon>Dikarya</taxon>
        <taxon>Ascomycota</taxon>
        <taxon>Pezizomycotina</taxon>
        <taxon>Sordariomycetes</taxon>
        <taxon>Xylariomycetidae</taxon>
        <taxon>Xylariales</taxon>
        <taxon>Xylariaceae</taxon>
        <taxon>Xylaria</taxon>
    </lineage>
</organism>
<feature type="transmembrane region" description="Helical" evidence="6">
    <location>
        <begin position="212"/>
        <end position="230"/>
    </location>
</feature>
<dbReference type="AlphaFoldDB" id="A0A439D2K7"/>
<evidence type="ECO:0008006" key="9">
    <source>
        <dbReference type="Google" id="ProtNLM"/>
    </source>
</evidence>
<dbReference type="SUPFAM" id="SSF103473">
    <property type="entry name" value="MFS general substrate transporter"/>
    <property type="match status" value="1"/>
</dbReference>
<proteinExistence type="predicted"/>
<dbReference type="PANTHER" id="PTHR23507:SF1">
    <property type="entry name" value="FI18259P1-RELATED"/>
    <property type="match status" value="1"/>
</dbReference>
<comment type="caution">
    <text evidence="7">The sequence shown here is derived from an EMBL/GenBank/DDBJ whole genome shotgun (WGS) entry which is preliminary data.</text>
</comment>
<feature type="transmembrane region" description="Helical" evidence="6">
    <location>
        <begin position="458"/>
        <end position="478"/>
    </location>
</feature>
<feature type="transmembrane region" description="Helical" evidence="6">
    <location>
        <begin position="282"/>
        <end position="305"/>
    </location>
</feature>
<gene>
    <name evidence="7" type="ORF">EKO27_g6419</name>
</gene>
<evidence type="ECO:0000256" key="5">
    <source>
        <dbReference type="SAM" id="MobiDB-lite"/>
    </source>
</evidence>
<evidence type="ECO:0000256" key="3">
    <source>
        <dbReference type="ARBA" id="ARBA00022989"/>
    </source>
</evidence>